<keyword evidence="7" id="KW-1185">Reference proteome</keyword>
<feature type="compositionally biased region" description="Polar residues" evidence="3">
    <location>
        <begin position="334"/>
        <end position="344"/>
    </location>
</feature>
<dbReference type="GO" id="GO:0000224">
    <property type="term" value="F:peptide-N4-(N-acetyl-beta-glucosaminyl)asparagine amidase activity"/>
    <property type="evidence" value="ECO:0007669"/>
    <property type="project" value="TreeGrafter"/>
</dbReference>
<feature type="region of interest" description="Disordered" evidence="3">
    <location>
        <begin position="63"/>
        <end position="401"/>
    </location>
</feature>
<feature type="compositionally biased region" description="Pro residues" evidence="3">
    <location>
        <begin position="366"/>
        <end position="381"/>
    </location>
</feature>
<dbReference type="Pfam" id="PF12763">
    <property type="entry name" value="EH"/>
    <property type="match status" value="1"/>
</dbReference>
<dbReference type="InterPro" id="IPR041371">
    <property type="entry name" value="GH92_N"/>
</dbReference>
<dbReference type="InterPro" id="IPR036028">
    <property type="entry name" value="SH3-like_dom_sf"/>
</dbReference>
<protein>
    <recommendedName>
        <fullName evidence="8">SH3 domain-containing protein</fullName>
    </recommendedName>
</protein>
<evidence type="ECO:0000256" key="2">
    <source>
        <dbReference type="PROSITE-ProRule" id="PRU00192"/>
    </source>
</evidence>
<dbReference type="Gene3D" id="3.30.2080.10">
    <property type="entry name" value="GH92 mannosidase domain"/>
    <property type="match status" value="1"/>
</dbReference>
<dbReference type="SMART" id="SM00326">
    <property type="entry name" value="SH3"/>
    <property type="match status" value="1"/>
</dbReference>
<dbReference type="GO" id="GO:0005829">
    <property type="term" value="C:cytosol"/>
    <property type="evidence" value="ECO:0007669"/>
    <property type="project" value="TreeGrafter"/>
</dbReference>
<feature type="compositionally biased region" description="Polar residues" evidence="3">
    <location>
        <begin position="250"/>
        <end position="265"/>
    </location>
</feature>
<dbReference type="GO" id="GO:0005975">
    <property type="term" value="P:carbohydrate metabolic process"/>
    <property type="evidence" value="ECO:0007669"/>
    <property type="project" value="InterPro"/>
</dbReference>
<dbReference type="Proteomes" id="UP000654370">
    <property type="component" value="Unassembled WGS sequence"/>
</dbReference>
<evidence type="ECO:0000313" key="7">
    <source>
        <dbReference type="Proteomes" id="UP000654370"/>
    </source>
</evidence>
<dbReference type="SUPFAM" id="SSF47473">
    <property type="entry name" value="EF-hand"/>
    <property type="match status" value="1"/>
</dbReference>
<proteinExistence type="predicted"/>
<dbReference type="SMART" id="SM00027">
    <property type="entry name" value="EH"/>
    <property type="match status" value="1"/>
</dbReference>
<evidence type="ECO:0000259" key="5">
    <source>
        <dbReference type="PROSITE" id="PS50031"/>
    </source>
</evidence>
<dbReference type="InterPro" id="IPR005887">
    <property type="entry name" value="GH92_a_mannosidase_put"/>
</dbReference>
<dbReference type="GO" id="GO:0006516">
    <property type="term" value="P:glycoprotein catabolic process"/>
    <property type="evidence" value="ECO:0007669"/>
    <property type="project" value="TreeGrafter"/>
</dbReference>
<dbReference type="InterPro" id="IPR011992">
    <property type="entry name" value="EF-hand-dom_pair"/>
</dbReference>
<dbReference type="AlphaFoldDB" id="A0A8H7UHF7"/>
<evidence type="ECO:0000313" key="6">
    <source>
        <dbReference type="EMBL" id="KAG2179993.1"/>
    </source>
</evidence>
<dbReference type="SUPFAM" id="SSF50044">
    <property type="entry name" value="SH3-domain"/>
    <property type="match status" value="1"/>
</dbReference>
<dbReference type="InterPro" id="IPR050883">
    <property type="entry name" value="PNGase"/>
</dbReference>
<dbReference type="PROSITE" id="PS50031">
    <property type="entry name" value="EH"/>
    <property type="match status" value="1"/>
</dbReference>
<feature type="compositionally biased region" description="Low complexity" evidence="3">
    <location>
        <begin position="286"/>
        <end position="301"/>
    </location>
</feature>
<dbReference type="InterPro" id="IPR014718">
    <property type="entry name" value="GH-type_carb-bd"/>
</dbReference>
<dbReference type="InterPro" id="IPR000261">
    <property type="entry name" value="EH_dom"/>
</dbReference>
<sequence length="1252" mass="138614">MSTARALYDCEGLENSDELSFKKGDVINQVSNSEEDGWLVGVLQTSGQQGLFPANYVEVISDKEESHKPRNPAVAAKPPGIVGSKNNYTVRSSPSIISSSQSKSKVPEIASVSRTQEANDPDTTQISQEIDSPAMSVKALRAKLESSGTASTVPTKQPISLESPKPRAPPVASSPAKIDEEANEEPVESMKPSELRKKWAAVDAASKQNQPVGAALRTNTKRVSTVAEAPRRAENTMPMDTKPILDGKHLQSSSFVPTPVRSSPGNIPIIQPRPTAGLPPTPPRRPSTFSNTYSRSSVSSVTEEEDSNNASRPVSHSDRKFQVPPRTLPRRPEVQSQIYPSNKPSGPPLPSRPQSVSATPSQKSGPTPPPRPTASPRPTPSKRPSSVNLPRRPTSHMLPPATASIQKNIAVIDRTKYEKMFNQHSEQGYVYYEAAFDLWRASRIGDENIGQICHLVDIREDGWLDKKQFCAGMFLIDERLRGVCVPKSLPQAYFADTSNFSPQFQFVSPSPTSRYRHDNTIYVNPLIGTSGAGHVFPGATIPFGIAKPGPDMAGSDNQAGYNPDGMIKGFSQLHSDGWTYTVTHLELFGSILQNPSYGNIIVQPLTGTEWALYDYRSKRIENSESKSLHGYLANIVKYDFHDSDNATILINVGDDLMGSFMGGSISLDQDSNQNLRVVGNGMYRPSFAPYSTFKVYFCSAFNLAASNVSLFDGKVYNNTQTTLTGSYGGLGALVYFDKVTKERPLVTRIGISFVSTSQACESAENEVPTFDFDEVKELARELWKETLGKIQVESASLDDKLYRHFISPVNKTGENPKWNSSEPYYDDFYCLWDTYHGVMPLYALTHAKPLSEMVRGLIDIYRNEGYMPDCYMGLGPGFTQGGSNAEMPLVDFLLKHGKEYGDISWDDGFDAMIKDATVEPTYQGAIIHGRGDVDFYNENGYVPAPDGSTWDRPQQSARSASRTVEYARNDFAIALAAHALGNSSAYNTYIKKANNWINLWNPDIKEDGFSGFIMPKYKNGTWNNYPPQFCGPTLNHFSCFLDGRGGEFYEESSWIYSFSAPQDQFKLIELMGGPEIYTKRLDHYFEKGYHDMGDEPAFLVPYLYNWVGRMDKTTDIVRHLLRTNFWTNATGLPGNDDSGAEGSFVVWSMMGFYPVAGTDVYLLSSPLFSKMTLNMSVNSTFTIIANNLTETNRYVKSAKLNGVGFERNWIRHSEICNLKEDTTLELDMAAEWFGYGQNSLPPAISGDVPWVV</sequence>
<feature type="domain" description="SH3" evidence="4">
    <location>
        <begin position="1"/>
        <end position="62"/>
    </location>
</feature>
<dbReference type="SUPFAM" id="SSF48208">
    <property type="entry name" value="Six-hairpin glycosidases"/>
    <property type="match status" value="1"/>
</dbReference>
<dbReference type="Gene3D" id="2.30.30.40">
    <property type="entry name" value="SH3 Domains"/>
    <property type="match status" value="1"/>
</dbReference>
<dbReference type="Pfam" id="PF00018">
    <property type="entry name" value="SH3_1"/>
    <property type="match status" value="1"/>
</dbReference>
<evidence type="ECO:0008006" key="8">
    <source>
        <dbReference type="Google" id="ProtNLM"/>
    </source>
</evidence>
<dbReference type="InterPro" id="IPR008928">
    <property type="entry name" value="6-hairpin_glycosidase_sf"/>
</dbReference>
<dbReference type="Gene3D" id="1.20.1050.60">
    <property type="entry name" value="alpha-1,2-mannosidase"/>
    <property type="match status" value="1"/>
</dbReference>
<dbReference type="Pfam" id="PF07971">
    <property type="entry name" value="Glyco_hydro_92"/>
    <property type="match status" value="1"/>
</dbReference>
<dbReference type="PANTHER" id="PTHR12143:SF42">
    <property type="entry name" value="PUTATIVE SUBFAMILY (AFU_ORTHOLOGUE AFUA_6G13760)-RELATED"/>
    <property type="match status" value="1"/>
</dbReference>
<dbReference type="GO" id="GO:0030246">
    <property type="term" value="F:carbohydrate binding"/>
    <property type="evidence" value="ECO:0007669"/>
    <property type="project" value="InterPro"/>
</dbReference>
<dbReference type="InterPro" id="IPR012939">
    <property type="entry name" value="Glyco_hydro_92"/>
</dbReference>
<name>A0A8H7UHF7_MORIS</name>
<accession>A0A8H7UHF7</accession>
<dbReference type="EMBL" id="JAEPQZ010000006">
    <property type="protein sequence ID" value="KAG2179993.1"/>
    <property type="molecule type" value="Genomic_DNA"/>
</dbReference>
<dbReference type="PANTHER" id="PTHR12143">
    <property type="entry name" value="PEPTIDE N-GLYCANASE PNGASE -RELATED"/>
    <property type="match status" value="1"/>
</dbReference>
<dbReference type="GO" id="GO:0005634">
    <property type="term" value="C:nucleus"/>
    <property type="evidence" value="ECO:0007669"/>
    <property type="project" value="TreeGrafter"/>
</dbReference>
<gene>
    <name evidence="6" type="ORF">INT43_003780</name>
</gene>
<dbReference type="Gene3D" id="1.10.238.10">
    <property type="entry name" value="EF-hand"/>
    <property type="match status" value="1"/>
</dbReference>
<feature type="compositionally biased region" description="Polar residues" evidence="3">
    <location>
        <begin position="112"/>
        <end position="130"/>
    </location>
</feature>
<evidence type="ECO:0000256" key="1">
    <source>
        <dbReference type="ARBA" id="ARBA00022443"/>
    </source>
</evidence>
<dbReference type="Gene3D" id="1.20.1610.10">
    <property type="entry name" value="alpha-1,2-mannosidases domains"/>
    <property type="match status" value="1"/>
</dbReference>
<keyword evidence="1 2" id="KW-0728">SH3 domain</keyword>
<feature type="compositionally biased region" description="Low complexity" evidence="3">
    <location>
        <begin position="92"/>
        <end position="104"/>
    </location>
</feature>
<evidence type="ECO:0000259" key="4">
    <source>
        <dbReference type="PROSITE" id="PS50002"/>
    </source>
</evidence>
<organism evidence="6 7">
    <name type="scientific">Mortierella isabellina</name>
    <name type="common">Filamentous fungus</name>
    <name type="synonym">Umbelopsis isabellina</name>
    <dbReference type="NCBI Taxonomy" id="91625"/>
    <lineage>
        <taxon>Eukaryota</taxon>
        <taxon>Fungi</taxon>
        <taxon>Fungi incertae sedis</taxon>
        <taxon>Mucoromycota</taxon>
        <taxon>Mucoromycotina</taxon>
        <taxon>Umbelopsidomycetes</taxon>
        <taxon>Umbelopsidales</taxon>
        <taxon>Umbelopsidaceae</taxon>
        <taxon>Umbelopsis</taxon>
    </lineage>
</organism>
<feature type="compositionally biased region" description="Polar residues" evidence="3">
    <location>
        <begin position="146"/>
        <end position="160"/>
    </location>
</feature>
<dbReference type="PROSITE" id="PS50002">
    <property type="entry name" value="SH3"/>
    <property type="match status" value="1"/>
</dbReference>
<comment type="caution">
    <text evidence="6">The sequence shown here is derived from an EMBL/GenBank/DDBJ whole genome shotgun (WGS) entry which is preliminary data.</text>
</comment>
<dbReference type="PRINTS" id="PR00452">
    <property type="entry name" value="SH3DOMAIN"/>
</dbReference>
<dbReference type="Gene3D" id="2.70.98.10">
    <property type="match status" value="1"/>
</dbReference>
<dbReference type="NCBIfam" id="TIGR01180">
    <property type="entry name" value="aman2_put"/>
    <property type="match status" value="1"/>
</dbReference>
<feature type="domain" description="EH" evidence="5">
    <location>
        <begin position="413"/>
        <end position="500"/>
    </location>
</feature>
<evidence type="ECO:0000256" key="3">
    <source>
        <dbReference type="SAM" id="MobiDB-lite"/>
    </source>
</evidence>
<dbReference type="OrthoDB" id="2348006at2759"/>
<dbReference type="InterPro" id="IPR001452">
    <property type="entry name" value="SH3_domain"/>
</dbReference>
<feature type="compositionally biased region" description="Polar residues" evidence="3">
    <location>
        <begin position="206"/>
        <end position="223"/>
    </location>
</feature>
<reference evidence="6" key="1">
    <citation type="submission" date="2020-12" db="EMBL/GenBank/DDBJ databases">
        <title>Metabolic potential, ecology and presence of endohyphal bacteria is reflected in genomic diversity of Mucoromycotina.</title>
        <authorList>
            <person name="Muszewska A."/>
            <person name="Okrasinska A."/>
            <person name="Steczkiewicz K."/>
            <person name="Drgas O."/>
            <person name="Orlowska M."/>
            <person name="Perlinska-Lenart U."/>
            <person name="Aleksandrzak-Piekarczyk T."/>
            <person name="Szatraj K."/>
            <person name="Zielenkiewicz U."/>
            <person name="Pilsyk S."/>
            <person name="Malc E."/>
            <person name="Mieczkowski P."/>
            <person name="Kruszewska J.S."/>
            <person name="Biernat P."/>
            <person name="Pawlowska J."/>
        </authorList>
    </citation>
    <scope>NUCLEOTIDE SEQUENCE</scope>
    <source>
        <strain evidence="6">WA0000067209</strain>
    </source>
</reference>
<dbReference type="Pfam" id="PF17678">
    <property type="entry name" value="Glyco_hydro_92N"/>
    <property type="match status" value="2"/>
</dbReference>